<proteinExistence type="predicted"/>
<dbReference type="Proteomes" id="UP000278327">
    <property type="component" value="Unassembled WGS sequence"/>
</dbReference>
<evidence type="ECO:0000313" key="2">
    <source>
        <dbReference type="Proteomes" id="UP000278327"/>
    </source>
</evidence>
<evidence type="ECO:0000313" key="1">
    <source>
        <dbReference type="EMBL" id="RNL36075.1"/>
    </source>
</evidence>
<dbReference type="AlphaFoldDB" id="A0A3N0ANX6"/>
<reference evidence="1 2" key="1">
    <citation type="journal article" date="2019" name="Microbiol. Resour. Announc.">
        <title>Draft Genome Sequences of Type Strains of Gordonibacter faecihominis, Paraeggerthella hongkongensis, Parvibacter caecicola,Slackia equolifaciens, Slackia faecicanis, and Slackia isoflavoniconvertens.</title>
        <authorList>
            <person name="Danylec N."/>
            <person name="Stoll D.A."/>
            <person name="Dotsch A."/>
            <person name="Huch M."/>
        </authorList>
    </citation>
    <scope>NUCLEOTIDE SEQUENCE [LARGE SCALE GENOMIC DNA]</scope>
    <source>
        <strain evidence="1 2">DSM 18785</strain>
    </source>
</reference>
<keyword evidence="2" id="KW-1185">Reference proteome</keyword>
<accession>A0A3N0ANX6</accession>
<comment type="caution">
    <text evidence="1">The sequence shown here is derived from an EMBL/GenBank/DDBJ whole genome shotgun (WGS) entry which is preliminary data.</text>
</comment>
<organism evidence="1 2">
    <name type="scientific">Adlercreutzia equolifaciens subsp. celatus DSM 18785</name>
    <dbReference type="NCBI Taxonomy" id="1121021"/>
    <lineage>
        <taxon>Bacteria</taxon>
        <taxon>Bacillati</taxon>
        <taxon>Actinomycetota</taxon>
        <taxon>Coriobacteriia</taxon>
        <taxon>Eggerthellales</taxon>
        <taxon>Eggerthellaceae</taxon>
        <taxon>Adlercreutzia</taxon>
    </lineage>
</organism>
<protein>
    <submittedName>
        <fullName evidence="1">Uncharacterized protein</fullName>
    </submittedName>
</protein>
<dbReference type="RefSeq" id="WP_117284151.1">
    <property type="nucleotide sequence ID" value="NZ_JAMTCE010000022.1"/>
</dbReference>
<gene>
    <name evidence="1" type="ORF">DMP10_11445</name>
</gene>
<sequence length="65" mass="6959">MEEIKSLTYRVKEAVANTIEKAANNSEGMYAVAELGTAYAAILEAEAKENAANLGTKLIEEIKGL</sequence>
<name>A0A3N0ANX6_9ACTN</name>
<dbReference type="EMBL" id="QICA01000025">
    <property type="protein sequence ID" value="RNL36075.1"/>
    <property type="molecule type" value="Genomic_DNA"/>
</dbReference>